<organism evidence="2 3">
    <name type="scientific">Aspergillus neoniger (strain CBS 115656)</name>
    <dbReference type="NCBI Taxonomy" id="1448310"/>
    <lineage>
        <taxon>Eukaryota</taxon>
        <taxon>Fungi</taxon>
        <taxon>Dikarya</taxon>
        <taxon>Ascomycota</taxon>
        <taxon>Pezizomycotina</taxon>
        <taxon>Eurotiomycetes</taxon>
        <taxon>Eurotiomycetidae</taxon>
        <taxon>Eurotiales</taxon>
        <taxon>Aspergillaceae</taxon>
        <taxon>Aspergillus</taxon>
        <taxon>Aspergillus subgen. Circumdati</taxon>
    </lineage>
</organism>
<evidence type="ECO:0000313" key="2">
    <source>
        <dbReference type="EMBL" id="PYH29515.1"/>
    </source>
</evidence>
<dbReference type="GeneID" id="37126779"/>
<dbReference type="EMBL" id="KZ821492">
    <property type="protein sequence ID" value="PYH29515.1"/>
    <property type="molecule type" value="Genomic_DNA"/>
</dbReference>
<dbReference type="Proteomes" id="UP000247647">
    <property type="component" value="Unassembled WGS sequence"/>
</dbReference>
<protein>
    <submittedName>
        <fullName evidence="2">Uncharacterized protein</fullName>
    </submittedName>
</protein>
<reference evidence="2" key="1">
    <citation type="submission" date="2016-12" db="EMBL/GenBank/DDBJ databases">
        <title>The genomes of Aspergillus section Nigri reveals drivers in fungal speciation.</title>
        <authorList>
            <consortium name="DOE Joint Genome Institute"/>
            <person name="Vesth T.C."/>
            <person name="Nybo J."/>
            <person name="Theobald S."/>
            <person name="Brandl J."/>
            <person name="Frisvad J.C."/>
            <person name="Nielsen K.F."/>
            <person name="Lyhne E.K."/>
            <person name="Kogle M.E."/>
            <person name="Kuo A."/>
            <person name="Riley R."/>
            <person name="Clum A."/>
            <person name="Nolan M."/>
            <person name="Lipzen A."/>
            <person name="Salamov A."/>
            <person name="Henrissat B."/>
            <person name="Wiebenga A."/>
            <person name="De Vries R.P."/>
            <person name="Grigoriev I.V."/>
            <person name="Mortensen U.H."/>
            <person name="Andersen M.R."/>
            <person name="Baker S.E."/>
        </authorList>
    </citation>
    <scope>NUCLEOTIDE SEQUENCE [LARGE SCALE GENOMIC DNA]</scope>
    <source>
        <strain evidence="2">CBS 115656</strain>
    </source>
</reference>
<dbReference type="RefSeq" id="XP_025474993.1">
    <property type="nucleotide sequence ID" value="XM_025624323.1"/>
</dbReference>
<sequence>MNCFLILLLSFSEMICILQGFFLLVMTRESHMCVPYISPIPFLGVAVVAVAGFDACDAWLSCLLVFLSGG</sequence>
<accession>A0A318Y5H6</accession>
<evidence type="ECO:0000313" key="3">
    <source>
        <dbReference type="Proteomes" id="UP000247647"/>
    </source>
</evidence>
<keyword evidence="1" id="KW-0812">Transmembrane</keyword>
<keyword evidence="3" id="KW-1185">Reference proteome</keyword>
<feature type="transmembrane region" description="Helical" evidence="1">
    <location>
        <begin position="40"/>
        <end position="67"/>
    </location>
</feature>
<dbReference type="AlphaFoldDB" id="A0A318Y5H6"/>
<keyword evidence="1" id="KW-0472">Membrane</keyword>
<keyword evidence="1" id="KW-1133">Transmembrane helix</keyword>
<evidence type="ECO:0000256" key="1">
    <source>
        <dbReference type="SAM" id="Phobius"/>
    </source>
</evidence>
<proteinExistence type="predicted"/>
<name>A0A318Y5H6_ASPNB</name>
<gene>
    <name evidence="2" type="ORF">BO87DRAFT_380581</name>
</gene>